<evidence type="ECO:0000313" key="4">
    <source>
        <dbReference type="EMBL" id="GMS98428.1"/>
    </source>
</evidence>
<reference evidence="4" key="1">
    <citation type="submission" date="2023-10" db="EMBL/GenBank/DDBJ databases">
        <title>Genome assembly of Pristionchus species.</title>
        <authorList>
            <person name="Yoshida K."/>
            <person name="Sommer R.J."/>
        </authorList>
    </citation>
    <scope>NUCLEOTIDE SEQUENCE</scope>
    <source>
        <strain evidence="4">RS0144</strain>
    </source>
</reference>
<dbReference type="PROSITE" id="PS51228">
    <property type="entry name" value="ACB_2"/>
    <property type="match status" value="1"/>
</dbReference>
<organism evidence="4 5">
    <name type="scientific">Pristionchus entomophagus</name>
    <dbReference type="NCBI Taxonomy" id="358040"/>
    <lineage>
        <taxon>Eukaryota</taxon>
        <taxon>Metazoa</taxon>
        <taxon>Ecdysozoa</taxon>
        <taxon>Nematoda</taxon>
        <taxon>Chromadorea</taxon>
        <taxon>Rhabditida</taxon>
        <taxon>Rhabditina</taxon>
        <taxon>Diplogasteromorpha</taxon>
        <taxon>Diplogasteroidea</taxon>
        <taxon>Neodiplogasteridae</taxon>
        <taxon>Pristionchus</taxon>
    </lineage>
</organism>
<feature type="non-terminal residue" evidence="4">
    <location>
        <position position="1"/>
    </location>
</feature>
<evidence type="ECO:0000313" key="5">
    <source>
        <dbReference type="Proteomes" id="UP001432027"/>
    </source>
</evidence>
<dbReference type="Gene3D" id="1.20.80.10">
    <property type="match status" value="1"/>
</dbReference>
<feature type="domain" description="ACB" evidence="3">
    <location>
        <begin position="2"/>
        <end position="91"/>
    </location>
</feature>
<comment type="function">
    <text evidence="2">Binds medium- and long-chain acyl-CoA esters with very high affinity and may function as an intracellular carrier of acyl-CoA esters.</text>
</comment>
<name>A0AAV5TV87_9BILA</name>
<protein>
    <recommendedName>
        <fullName evidence="3">ACB domain-containing protein</fullName>
    </recommendedName>
</protein>
<sequence length="116" mass="13133">SMEAKFQAAVDIIQKLPKSGPLQTSTDDKLRFYSLFKQATVGAVNIGRPGVFSPIERVKWDAWEAVRDLSNEEAMRQYVDTLNEFFENASEEVDIDALLRGPDFDPTIKENLPKIL</sequence>
<dbReference type="SUPFAM" id="SSF47027">
    <property type="entry name" value="Acyl-CoA binding protein"/>
    <property type="match status" value="1"/>
</dbReference>
<dbReference type="PANTHER" id="PTHR23310">
    <property type="entry name" value="ACYL-COA-BINDING PROTEIN, ACBP"/>
    <property type="match status" value="1"/>
</dbReference>
<gene>
    <name evidence="4" type="ORF">PENTCL1PPCAC_20603</name>
</gene>
<dbReference type="AlphaFoldDB" id="A0AAV5TV87"/>
<dbReference type="PRINTS" id="PR00689">
    <property type="entry name" value="ACOABINDINGP"/>
</dbReference>
<evidence type="ECO:0000256" key="1">
    <source>
        <dbReference type="ARBA" id="ARBA00023121"/>
    </source>
</evidence>
<dbReference type="EMBL" id="BTSX01000005">
    <property type="protein sequence ID" value="GMS98428.1"/>
    <property type="molecule type" value="Genomic_DNA"/>
</dbReference>
<dbReference type="PROSITE" id="PS00880">
    <property type="entry name" value="ACB_1"/>
    <property type="match status" value="1"/>
</dbReference>
<dbReference type="Proteomes" id="UP001432027">
    <property type="component" value="Unassembled WGS sequence"/>
</dbReference>
<evidence type="ECO:0000256" key="2">
    <source>
        <dbReference type="ARBA" id="ARBA00059808"/>
    </source>
</evidence>
<dbReference type="GO" id="GO:0006631">
    <property type="term" value="P:fatty acid metabolic process"/>
    <property type="evidence" value="ECO:0007669"/>
    <property type="project" value="TreeGrafter"/>
</dbReference>
<dbReference type="FunFam" id="1.20.80.10:FF:000010">
    <property type="entry name" value="Acyl-CoA-binding domain-containing protein 5"/>
    <property type="match status" value="1"/>
</dbReference>
<dbReference type="GO" id="GO:0000062">
    <property type="term" value="F:fatty-acyl-CoA binding"/>
    <property type="evidence" value="ECO:0007669"/>
    <property type="project" value="InterPro"/>
</dbReference>
<dbReference type="InterPro" id="IPR014352">
    <property type="entry name" value="FERM/acyl-CoA-bd_prot_sf"/>
</dbReference>
<dbReference type="GO" id="GO:0019915">
    <property type="term" value="P:lipid storage"/>
    <property type="evidence" value="ECO:0007669"/>
    <property type="project" value="UniProtKB-ARBA"/>
</dbReference>
<proteinExistence type="predicted"/>
<dbReference type="InterPro" id="IPR035984">
    <property type="entry name" value="Acyl-CoA-binding_sf"/>
</dbReference>
<keyword evidence="1" id="KW-0446">Lipid-binding</keyword>
<accession>A0AAV5TV87</accession>
<dbReference type="InterPro" id="IPR022408">
    <property type="entry name" value="Acyl-CoA-binding_prot_CS"/>
</dbReference>
<comment type="caution">
    <text evidence="4">The sequence shown here is derived from an EMBL/GenBank/DDBJ whole genome shotgun (WGS) entry which is preliminary data.</text>
</comment>
<keyword evidence="5" id="KW-1185">Reference proteome</keyword>
<dbReference type="Pfam" id="PF00887">
    <property type="entry name" value="ACBP"/>
    <property type="match status" value="1"/>
</dbReference>
<dbReference type="GO" id="GO:0005737">
    <property type="term" value="C:cytoplasm"/>
    <property type="evidence" value="ECO:0007669"/>
    <property type="project" value="TreeGrafter"/>
</dbReference>
<dbReference type="PANTHER" id="PTHR23310:SF120">
    <property type="entry name" value="ACYL-COA-BINDING PROTEIN HOMOLOG 3"/>
    <property type="match status" value="1"/>
</dbReference>
<dbReference type="InterPro" id="IPR000582">
    <property type="entry name" value="Acyl-CoA-binding_protein"/>
</dbReference>
<evidence type="ECO:0000259" key="3">
    <source>
        <dbReference type="PROSITE" id="PS51228"/>
    </source>
</evidence>